<keyword evidence="2" id="KW-1185">Reference proteome</keyword>
<dbReference type="EMBL" id="RCHU02000005">
    <property type="protein sequence ID" value="KAL3591030.1"/>
    <property type="molecule type" value="Genomic_DNA"/>
</dbReference>
<dbReference type="Proteomes" id="UP000309997">
    <property type="component" value="Unassembled WGS sequence"/>
</dbReference>
<evidence type="ECO:0000313" key="2">
    <source>
        <dbReference type="Proteomes" id="UP000309997"/>
    </source>
</evidence>
<reference evidence="1 2" key="1">
    <citation type="journal article" date="2024" name="Plant Biotechnol. J.">
        <title>Genome and CRISPR/Cas9 system of a widespread forest tree (Populus alba) in the world.</title>
        <authorList>
            <person name="Liu Y.J."/>
            <person name="Jiang P.F."/>
            <person name="Han X.M."/>
            <person name="Li X.Y."/>
            <person name="Wang H.M."/>
            <person name="Wang Y.J."/>
            <person name="Wang X.X."/>
            <person name="Zeng Q.Y."/>
        </authorList>
    </citation>
    <scope>NUCLEOTIDE SEQUENCE [LARGE SCALE GENOMIC DNA]</scope>
    <source>
        <strain evidence="2">cv. PAL-ZL1</strain>
    </source>
</reference>
<sequence length="218" mass="24352">MALRRLCGFSDGELMRSDCKPCSRLMRQTAGIFSVGGAFGFWILCRLHYGMFYCSYYVVLLTFALFQENAFEVVKEPNYHSFYHCVCYIFLLEIVSSSASHYSVKHPGISDDVPDMTCPKGPRITNPRSLRWAACGAIAWSSTSALLVRLFSPECEPQNIAAYDKGLVQLRKFLYLLVKSINNAGGNSKTMHGTTVLSLAYYLGPKAIDVEPSCSLYT</sequence>
<protein>
    <submittedName>
        <fullName evidence="1">Uncharacterized protein</fullName>
    </submittedName>
</protein>
<name>A0ACC4C935_POPAL</name>
<organism evidence="1 2">
    <name type="scientific">Populus alba</name>
    <name type="common">White poplar</name>
    <dbReference type="NCBI Taxonomy" id="43335"/>
    <lineage>
        <taxon>Eukaryota</taxon>
        <taxon>Viridiplantae</taxon>
        <taxon>Streptophyta</taxon>
        <taxon>Embryophyta</taxon>
        <taxon>Tracheophyta</taxon>
        <taxon>Spermatophyta</taxon>
        <taxon>Magnoliopsida</taxon>
        <taxon>eudicotyledons</taxon>
        <taxon>Gunneridae</taxon>
        <taxon>Pentapetalae</taxon>
        <taxon>rosids</taxon>
        <taxon>fabids</taxon>
        <taxon>Malpighiales</taxon>
        <taxon>Salicaceae</taxon>
        <taxon>Saliceae</taxon>
        <taxon>Populus</taxon>
    </lineage>
</organism>
<comment type="caution">
    <text evidence="1">The sequence shown here is derived from an EMBL/GenBank/DDBJ whole genome shotgun (WGS) entry which is preliminary data.</text>
</comment>
<proteinExistence type="predicted"/>
<gene>
    <name evidence="1" type="ORF">D5086_009670</name>
</gene>
<accession>A0ACC4C935</accession>
<evidence type="ECO:0000313" key="1">
    <source>
        <dbReference type="EMBL" id="KAL3591030.1"/>
    </source>
</evidence>